<evidence type="ECO:0000256" key="2">
    <source>
        <dbReference type="ARBA" id="ARBA00023002"/>
    </source>
</evidence>
<protein>
    <submittedName>
        <fullName evidence="3">3alpha(Or 20beta)-hydroxysteroid dehydrogenase</fullName>
        <ecNumber evidence="3">1.1.1.53</ecNumber>
    </submittedName>
</protein>
<dbReference type="PANTHER" id="PTHR24321">
    <property type="entry name" value="DEHYDROGENASES, SHORT CHAIN"/>
    <property type="match status" value="1"/>
</dbReference>
<name>A0A7Y9JRY0_9ACTN</name>
<dbReference type="PRINTS" id="PR00081">
    <property type="entry name" value="GDHRDH"/>
</dbReference>
<sequence length="258" mass="27206">MSFDRLSLEGKVAVVTGAAKGMGGEHVRTMTDRGARVLAVDLDRDALDMLVADIGAAAVAHVADVADLEQWEDVRDRALKLGGELSILVNNAGVVSHTRISQTTKAGWDRVIDVNLKGTWLGMKVLAPVMREAGGGSIINVSSAAGLDQHPDPAYTASKWGVRGLTKTAAQELGPWGIRVNSIHPGYIDTPMNDFASEELTGAMLSMLPISRPGQPQDAAELVAFLASDAAGFITGSEIAIDGGWTSGAQAFEARRFR</sequence>
<dbReference type="Pfam" id="PF13561">
    <property type="entry name" value="adh_short_C2"/>
    <property type="match status" value="1"/>
</dbReference>
<dbReference type="InterPro" id="IPR002347">
    <property type="entry name" value="SDR_fam"/>
</dbReference>
<comment type="similarity">
    <text evidence="1">Belongs to the short-chain dehydrogenases/reductases (SDR) family.</text>
</comment>
<accession>A0A7Y9JRY0</accession>
<dbReference type="InterPro" id="IPR020904">
    <property type="entry name" value="Sc_DH/Rdtase_CS"/>
</dbReference>
<dbReference type="PRINTS" id="PR00080">
    <property type="entry name" value="SDRFAMILY"/>
</dbReference>
<dbReference type="EMBL" id="JACCBE010000001">
    <property type="protein sequence ID" value="NYD57189.1"/>
    <property type="molecule type" value="Genomic_DNA"/>
</dbReference>
<dbReference type="NCBIfam" id="NF005559">
    <property type="entry name" value="PRK07231.1"/>
    <property type="match status" value="1"/>
</dbReference>
<dbReference type="EC" id="1.1.1.53" evidence="3"/>
<gene>
    <name evidence="3" type="ORF">BKA08_001427</name>
</gene>
<dbReference type="Proteomes" id="UP000516957">
    <property type="component" value="Unassembled WGS sequence"/>
</dbReference>
<reference evidence="3 4" key="1">
    <citation type="submission" date="2020-07" db="EMBL/GenBank/DDBJ databases">
        <title>Sequencing the genomes of 1000 actinobacteria strains.</title>
        <authorList>
            <person name="Klenk H.-P."/>
        </authorList>
    </citation>
    <scope>NUCLEOTIDE SEQUENCE [LARGE SCALE GENOMIC DNA]</scope>
    <source>
        <strain evidence="3 4">DSM 18965</strain>
    </source>
</reference>
<dbReference type="RefSeq" id="WP_218876260.1">
    <property type="nucleotide sequence ID" value="NZ_CP059163.1"/>
</dbReference>
<keyword evidence="2 3" id="KW-0560">Oxidoreductase</keyword>
<dbReference type="FunFam" id="3.40.50.720:FF:000084">
    <property type="entry name" value="Short-chain dehydrogenase reductase"/>
    <property type="match status" value="1"/>
</dbReference>
<dbReference type="Gene3D" id="3.40.50.720">
    <property type="entry name" value="NAD(P)-binding Rossmann-like Domain"/>
    <property type="match status" value="1"/>
</dbReference>
<evidence type="ECO:0000313" key="3">
    <source>
        <dbReference type="EMBL" id="NYD57189.1"/>
    </source>
</evidence>
<dbReference type="PROSITE" id="PS00061">
    <property type="entry name" value="ADH_SHORT"/>
    <property type="match status" value="1"/>
</dbReference>
<organism evidence="3 4">
    <name type="scientific">Nocardioides marinisabuli</name>
    <dbReference type="NCBI Taxonomy" id="419476"/>
    <lineage>
        <taxon>Bacteria</taxon>
        <taxon>Bacillati</taxon>
        <taxon>Actinomycetota</taxon>
        <taxon>Actinomycetes</taxon>
        <taxon>Propionibacteriales</taxon>
        <taxon>Nocardioidaceae</taxon>
        <taxon>Nocardioides</taxon>
    </lineage>
</organism>
<dbReference type="GO" id="GO:0047044">
    <property type="term" value="F:androstan-3-alpha,17-beta-diol dehydrogenase (NAD+) activity"/>
    <property type="evidence" value="ECO:0007669"/>
    <property type="project" value="UniProtKB-EC"/>
</dbReference>
<evidence type="ECO:0000256" key="1">
    <source>
        <dbReference type="ARBA" id="ARBA00006484"/>
    </source>
</evidence>
<proteinExistence type="inferred from homology"/>
<dbReference type="AlphaFoldDB" id="A0A7Y9JRY0"/>
<keyword evidence="4" id="KW-1185">Reference proteome</keyword>
<dbReference type="InterPro" id="IPR036291">
    <property type="entry name" value="NAD(P)-bd_dom_sf"/>
</dbReference>
<evidence type="ECO:0000313" key="4">
    <source>
        <dbReference type="Proteomes" id="UP000516957"/>
    </source>
</evidence>
<dbReference type="PANTHER" id="PTHR24321:SF8">
    <property type="entry name" value="ESTRADIOL 17-BETA-DEHYDROGENASE 8-RELATED"/>
    <property type="match status" value="1"/>
</dbReference>
<dbReference type="SUPFAM" id="SSF51735">
    <property type="entry name" value="NAD(P)-binding Rossmann-fold domains"/>
    <property type="match status" value="1"/>
</dbReference>
<comment type="caution">
    <text evidence="3">The sequence shown here is derived from an EMBL/GenBank/DDBJ whole genome shotgun (WGS) entry which is preliminary data.</text>
</comment>